<dbReference type="AlphaFoldDB" id="Q8KNW5"/>
<accession>Q8KNW5</accession>
<organism evidence="1">
    <name type="scientific">Bacillus thuringiensis subsp. israelensis</name>
    <dbReference type="NCBI Taxonomy" id="1430"/>
    <lineage>
        <taxon>Bacteria</taxon>
        <taxon>Bacillati</taxon>
        <taxon>Bacillota</taxon>
        <taxon>Bacilli</taxon>
        <taxon>Bacillales</taxon>
        <taxon>Bacillaceae</taxon>
        <taxon>Bacillus</taxon>
        <taxon>Bacillus cereus group</taxon>
    </lineage>
</organism>
<reference evidence="1" key="1">
    <citation type="submission" date="2016-12" db="EMBL/GenBank/DDBJ databases">
        <title>Bacillus turingiensis from Tocantins.</title>
        <authorList>
            <person name="Alves G.B."/>
            <person name="Melo F.L."/>
            <person name="Campos F.S."/>
            <person name="Correa R.F.T."/>
            <person name="Ribeiro B.M."/>
            <person name="Aguiar R.W.S."/>
        </authorList>
    </citation>
    <scope>NUCLEOTIDE SEQUENCE</scope>
    <source>
        <strain evidence="1">1.24</strain>
        <plasmid evidence="1">pT0124-4</plasmid>
    </source>
</reference>
<sequence length="39" mass="4486">MKKIIILYGLVYILYQKLKGKPPALVGMVRKITINFSYA</sequence>
<geneLocation type="plasmid" evidence="1">
    <name>pT0124-4</name>
</geneLocation>
<keyword evidence="1" id="KW-0614">Plasmid</keyword>
<name>Q8KNW5_BACTI</name>
<dbReference type="EMBL" id="KY352353">
    <property type="protein sequence ID" value="ASO64491.1"/>
    <property type="molecule type" value="Genomic_DNA"/>
</dbReference>
<proteinExistence type="predicted"/>
<evidence type="ECO:0000313" key="1">
    <source>
        <dbReference type="EMBL" id="ASO64491.1"/>
    </source>
</evidence>
<protein>
    <submittedName>
        <fullName evidence="1">Uncharacterized protein</fullName>
    </submittedName>
</protein>